<evidence type="ECO:0000313" key="4">
    <source>
        <dbReference type="Proteomes" id="UP001597557"/>
    </source>
</evidence>
<name>A0ABW5YAJ0_9SPHI</name>
<proteinExistence type="predicted"/>
<gene>
    <name evidence="3" type="ORF">ACFS5N_07490</name>
</gene>
<reference evidence="4" key="1">
    <citation type="journal article" date="2019" name="Int. J. Syst. Evol. Microbiol.">
        <title>The Global Catalogue of Microorganisms (GCM) 10K type strain sequencing project: providing services to taxonomists for standard genome sequencing and annotation.</title>
        <authorList>
            <consortium name="The Broad Institute Genomics Platform"/>
            <consortium name="The Broad Institute Genome Sequencing Center for Infectious Disease"/>
            <person name="Wu L."/>
            <person name="Ma J."/>
        </authorList>
    </citation>
    <scope>NUCLEOTIDE SEQUENCE [LARGE SCALE GENOMIC DNA]</scope>
    <source>
        <strain evidence="4">KCTC 22437</strain>
    </source>
</reference>
<dbReference type="Gene3D" id="2.60.40.1250">
    <property type="entry name" value="Thiol:disulfide interchange protein DsbD, N-terminal domain"/>
    <property type="match status" value="1"/>
</dbReference>
<dbReference type="Proteomes" id="UP001597557">
    <property type="component" value="Unassembled WGS sequence"/>
</dbReference>
<evidence type="ECO:0000256" key="1">
    <source>
        <dbReference type="SAM" id="SignalP"/>
    </source>
</evidence>
<comment type="caution">
    <text evidence="3">The sequence shown here is derived from an EMBL/GenBank/DDBJ whole genome shotgun (WGS) entry which is preliminary data.</text>
</comment>
<keyword evidence="1" id="KW-0732">Signal</keyword>
<feature type="chain" id="PRO_5047542152" evidence="1">
    <location>
        <begin position="23"/>
        <end position="151"/>
    </location>
</feature>
<protein>
    <submittedName>
        <fullName evidence="3">Protein-disulfide reductase DsbD domain-containing protein</fullName>
    </submittedName>
</protein>
<feature type="domain" description="Thiol:disulfide interchange protein DsbD N-terminal" evidence="2">
    <location>
        <begin position="38"/>
        <end position="143"/>
    </location>
</feature>
<dbReference type="RefSeq" id="WP_377183801.1">
    <property type="nucleotide sequence ID" value="NZ_JBHUPD010000001.1"/>
</dbReference>
<dbReference type="InterPro" id="IPR028250">
    <property type="entry name" value="DsbDN"/>
</dbReference>
<keyword evidence="4" id="KW-1185">Reference proteome</keyword>
<dbReference type="InterPro" id="IPR036929">
    <property type="entry name" value="DsbDN_sf"/>
</dbReference>
<feature type="signal peptide" evidence="1">
    <location>
        <begin position="1"/>
        <end position="22"/>
    </location>
</feature>
<evidence type="ECO:0000259" key="2">
    <source>
        <dbReference type="Pfam" id="PF11412"/>
    </source>
</evidence>
<organism evidence="3 4">
    <name type="scientific">Mucilaginibacter ximonensis</name>
    <dbReference type="NCBI Taxonomy" id="538021"/>
    <lineage>
        <taxon>Bacteria</taxon>
        <taxon>Pseudomonadati</taxon>
        <taxon>Bacteroidota</taxon>
        <taxon>Sphingobacteriia</taxon>
        <taxon>Sphingobacteriales</taxon>
        <taxon>Sphingobacteriaceae</taxon>
        <taxon>Mucilaginibacter</taxon>
    </lineage>
</organism>
<sequence>MKKIFIVATFLLITCLTYNVSAQILTPVHWSYAAKKINAKEAVVFMKASIDDGWHLYSQFVKDGGPVKTTFTFTPAKTYTLDGPTKEPTPITRNEKVFNMDVSFFEHEVIFQQKIKLKAGQALVKGKLEYMTCNDKQCLPPEDLDFSIPVK</sequence>
<dbReference type="EMBL" id="JBHUPD010000001">
    <property type="protein sequence ID" value="MFD2872302.1"/>
    <property type="molecule type" value="Genomic_DNA"/>
</dbReference>
<evidence type="ECO:0000313" key="3">
    <source>
        <dbReference type="EMBL" id="MFD2872302.1"/>
    </source>
</evidence>
<accession>A0ABW5YAJ0</accession>
<dbReference type="Pfam" id="PF11412">
    <property type="entry name" value="DsbD_N"/>
    <property type="match status" value="1"/>
</dbReference>